<proteinExistence type="predicted"/>
<gene>
    <name evidence="3" type="ORF">BSAL_44920</name>
</gene>
<feature type="transmembrane region" description="Helical" evidence="2">
    <location>
        <begin position="1333"/>
        <end position="1357"/>
    </location>
</feature>
<name>A0A0S4JUC4_BODSA</name>
<evidence type="ECO:0000256" key="2">
    <source>
        <dbReference type="SAM" id="Phobius"/>
    </source>
</evidence>
<feature type="region of interest" description="Disordered" evidence="1">
    <location>
        <begin position="1012"/>
        <end position="1110"/>
    </location>
</feature>
<keyword evidence="4" id="KW-1185">Reference proteome</keyword>
<reference evidence="4" key="1">
    <citation type="submission" date="2015-09" db="EMBL/GenBank/DDBJ databases">
        <authorList>
            <consortium name="Pathogen Informatics"/>
        </authorList>
    </citation>
    <scope>NUCLEOTIDE SEQUENCE [LARGE SCALE GENOMIC DNA]</scope>
    <source>
        <strain evidence="4">Lake Konstanz</strain>
    </source>
</reference>
<sequence>MSCVCTSNSLRSRTSRTQQRATTYSWWRFDLIFPIIVRTFFSSSSRNECALTPSPFVPPYLPHSVTHTPTFVFLFRQQISLVVLLLLILAGVESPRIHHDYFVFVAAAAPLIPPDDSGDTPSPPSPPCNSFSTSYSVCNAADQQYSDLSCKWCSVIGTCVNSAATCYTSCAAATASSTICANSVNCTWCSAVGYCVVSSTSCLLSCQAATSAADCATTATLCQWCSNIGICTAASSGACYTTCAAASNEGSSYCGDTTTCTWCSSIGLCRATANTAVCYATCAAASANSSACAFSNSCQWCSSIGVCVASTDTCYTTCNVATPAGSSFCGSTTQCKWCSNIGICSSLSGTCYSYCGAASVLLATYCSNTTACTWCSPIGLCATTGQVCYASCSAAGANSSACEVSTSCKWCAALQACISISATCYSTCNAATVAGSSYCASAALCQWCSVTGICNDASKACYTSCGAATRDVGGSTYCASTTLCRWCPGISLCSSTSTCPYATCQAATVDSTSCANSLSCQWCDVIGLCRTTSQVCYSSCAASTVETYTLCITTLNCKWCAYYSGYYINVCQPNSQSCYPLCYQANVDIVACSSSQLCMYCPATGTCVYKNTQSCYNSCAEFGASSTWTTSSCSNPTYSTRCQYCSALGVCQLNSVPCYGSCNAATAEYASCTLSSYCSWCSAIGICEAKGTTCLTSCTSATATGTAYCSTATTCQWCSAIGLCDVKANVCYPACISVTVNAASCGLSVNCDWCSALGVCRKTSETCYPACPVATSEGPLFCANATLCKWCPTSTSIGFCQAATGTCWSSCLAASNDNAANTVCSVSSPTCHWCGGLQYCANSTTVCEASCGNVDTDTCTVRSILVSSCQWCPSLASCAPQQATGVGCPNSCAEVVRQQSVCESFSGCHWCTQHGGRCKPVFGKSQGYIGWRNEIECDTGSVTFSNSEGTTGTLTLVLSATRSVAPSWSRATWSASRTLVPSASWSASWSRSYEISLTVSLTLTTSKTMSVTRTMSPSPAFPSASLTNDSSVTTTVSSSQSRSASETLSTSTSQSITATTSTSGTPTFSDEQSKTSSHTESVTDSSTDSSTASHSLSSSETDTGSPTDSLTISIDPCNTTFRSDPTQFIRRVTLLNAVKYGTINSSDSTFLVINRVELATLRTLRLQIGFNTYLRNFYYNTSMSWFPLPHVSKCIASGYQIVNATDFVMQIDYNPDVSLEVGVNANYFCNVTFSTDIFQCQLMTNFSFNFSAAILVTGTPQVISTAAAEAVSLTSTIVALLSSGVALLQQARAQNLASLAMCQFSLVDSLGIDQSPLQFGFGSALQFYNRGCVVGNVVLLLAGLALGACILLILALFKRGEVATVKKVAHRQDEVEREALRRRTIVDEELHVANRRTSQHSNSVFPYIGANKEGSNPSETLLLLLQADDVIDDMFSDAMLSAAGDERINGAFMLPEKELNASSEMNTTLLFQPVSHSAAVVALHDDFEVAEKENVPPSLVDMMAVHNYMPTEHHTDDNDGAGSSIDHLSQLFDFSGSSFYDQQKQQQQHKKEKHHHHHKGQQQQQLSQRKLLAHNHLIKPLSDGGGSDLLVTSTKPVDDIASSSSSLTSSSVATIVHQHPQHSSYHDDGGVAAGEEEDAHRPTVSTKKSKKKKSEFLVIDSRRETHFEAFLRHSATTSFPSILALPACLLFDSVITSSVTLLFHPIDSNDTLIGVVGLLVYGGMFVGCVVYSVRVTRKSVPVKVKLTHPFIGSSRMKFLRYLFLPTEQYEPRRRRDRRQQNMMSFVLEEFRIPQFFCCDLALCALIATLAGVSISRRELCTDLAAVAVAGHVVFFSSVVWLRPFTIRFSFFLAVIAAALGFLSSLLTLLSMSTGSLILGTIDQYAEIGMLWISALGSITVIISVVAFVRSYRANASRRKARREELLAKGRRKNTSSASGNDGALLGDIELRETTGGHQDPQEPNFFDRARWVALVRLDDDGNIVEEPSSSSSSDGESQEESEYTVVDASGNTAGDREIQRRLEEAARRARVARLAAERAQNELLFQSETQCRAGIEQDEIISTADLQSTEWMERGKALDDEANHSVWAAMLERQRIADGGHRQQRHPHQHDRHHMRRQRYLLTQQPKNEIASPAANDGTAISSASPSSTAAEGNDEASGKRNYFDDDDEGNEEDDDDLVVGPSQIATWVVASTLPPRAASVDNNMDEIRGEHEALVPLLEDELEL</sequence>
<feature type="transmembrane region" description="Helical" evidence="2">
    <location>
        <begin position="1823"/>
        <end position="1841"/>
    </location>
</feature>
<evidence type="ECO:0000256" key="1">
    <source>
        <dbReference type="SAM" id="MobiDB-lite"/>
    </source>
</evidence>
<feature type="region of interest" description="Disordered" evidence="1">
    <location>
        <begin position="1924"/>
        <end position="1943"/>
    </location>
</feature>
<feature type="compositionally biased region" description="Basic residues" evidence="1">
    <location>
        <begin position="1547"/>
        <end position="1560"/>
    </location>
</feature>
<evidence type="ECO:0000313" key="3">
    <source>
        <dbReference type="EMBL" id="CUG93815.1"/>
    </source>
</evidence>
<feature type="compositionally biased region" description="Acidic residues" evidence="1">
    <location>
        <begin position="2165"/>
        <end position="2178"/>
    </location>
</feature>
<feature type="transmembrane region" description="Helical" evidence="2">
    <location>
        <begin position="1712"/>
        <end position="1733"/>
    </location>
</feature>
<feature type="compositionally biased region" description="Low complexity" evidence="1">
    <location>
        <begin position="2139"/>
        <end position="2151"/>
    </location>
</feature>
<keyword evidence="2" id="KW-0472">Membrane</keyword>
<keyword evidence="2" id="KW-0812">Transmembrane</keyword>
<feature type="transmembrane region" description="Helical" evidence="2">
    <location>
        <begin position="1848"/>
        <end position="1869"/>
    </location>
</feature>
<dbReference type="Proteomes" id="UP000051952">
    <property type="component" value="Unassembled WGS sequence"/>
</dbReference>
<feature type="transmembrane region" description="Helical" evidence="2">
    <location>
        <begin position="1792"/>
        <end position="1811"/>
    </location>
</feature>
<feature type="transmembrane region" description="Helical" evidence="2">
    <location>
        <begin position="1889"/>
        <end position="1911"/>
    </location>
</feature>
<feature type="region of interest" description="Disordered" evidence="1">
    <location>
        <begin position="1619"/>
        <end position="1649"/>
    </location>
</feature>
<feature type="compositionally biased region" description="Low complexity" evidence="1">
    <location>
        <begin position="1985"/>
        <end position="1995"/>
    </location>
</feature>
<feature type="transmembrane region" description="Helical" evidence="2">
    <location>
        <begin position="1682"/>
        <end position="1706"/>
    </location>
</feature>
<evidence type="ECO:0000313" key="4">
    <source>
        <dbReference type="Proteomes" id="UP000051952"/>
    </source>
</evidence>
<dbReference type="VEuPathDB" id="TriTrypDB:BSAL_44920"/>
<accession>A0A0S4JUC4</accession>
<protein>
    <submittedName>
        <fullName evidence="3">Membrane-associated protein, putative</fullName>
    </submittedName>
</protein>
<organism evidence="3 4">
    <name type="scientific">Bodo saltans</name>
    <name type="common">Flagellated protozoan</name>
    <dbReference type="NCBI Taxonomy" id="75058"/>
    <lineage>
        <taxon>Eukaryota</taxon>
        <taxon>Discoba</taxon>
        <taxon>Euglenozoa</taxon>
        <taxon>Kinetoplastea</taxon>
        <taxon>Metakinetoplastina</taxon>
        <taxon>Eubodonida</taxon>
        <taxon>Bodonidae</taxon>
        <taxon>Bodo</taxon>
    </lineage>
</organism>
<dbReference type="EMBL" id="CYKH01002196">
    <property type="protein sequence ID" value="CUG93815.1"/>
    <property type="molecule type" value="Genomic_DNA"/>
</dbReference>
<feature type="region of interest" description="Disordered" evidence="1">
    <location>
        <begin position="2131"/>
        <end position="2183"/>
    </location>
</feature>
<keyword evidence="2" id="KW-1133">Transmembrane helix</keyword>
<feature type="region of interest" description="Disordered" evidence="1">
    <location>
        <begin position="1540"/>
        <end position="1568"/>
    </location>
</feature>
<feature type="compositionally biased region" description="Low complexity" evidence="1">
    <location>
        <begin position="1025"/>
        <end position="1105"/>
    </location>
</feature>
<feature type="region of interest" description="Disordered" evidence="1">
    <location>
        <begin position="1982"/>
        <end position="2018"/>
    </location>
</feature>